<feature type="compositionally biased region" description="Low complexity" evidence="1">
    <location>
        <begin position="154"/>
        <end position="167"/>
    </location>
</feature>
<keyword evidence="4" id="KW-1185">Reference proteome</keyword>
<feature type="compositionally biased region" description="Polar residues" evidence="1">
    <location>
        <begin position="1"/>
        <end position="13"/>
    </location>
</feature>
<comment type="caution">
    <text evidence="3">The sequence shown here is derived from an EMBL/GenBank/DDBJ whole genome shotgun (WGS) entry which is preliminary data.</text>
</comment>
<evidence type="ECO:0000313" key="4">
    <source>
        <dbReference type="Proteomes" id="UP001247307"/>
    </source>
</evidence>
<name>A0AAE4C6L3_9MICC</name>
<evidence type="ECO:0000259" key="2">
    <source>
        <dbReference type="Pfam" id="PF07179"/>
    </source>
</evidence>
<proteinExistence type="predicted"/>
<evidence type="ECO:0000313" key="3">
    <source>
        <dbReference type="EMBL" id="MDR6892282.1"/>
    </source>
</evidence>
<feature type="compositionally biased region" description="Low complexity" evidence="1">
    <location>
        <begin position="14"/>
        <end position="24"/>
    </location>
</feature>
<dbReference type="Proteomes" id="UP001247307">
    <property type="component" value="Unassembled WGS sequence"/>
</dbReference>
<sequence length="183" mass="19046">MTENIGDNAADQQTSPSTSDTPVSPANPLEEALAKGQDGTMEQSDVILTFLNSTVILLSVEDPEANPDANLDPVALSGPNDEPMVAVFSDPSRVPAELGEQAPYGIGVQGATVVQSVGEGVGIMLNPGFELGFMIEPSGVQMIRTDFRPASEVQALQAEQQGTAAAQTNENHPVRPTSDPAGF</sequence>
<evidence type="ECO:0000256" key="1">
    <source>
        <dbReference type="SAM" id="MobiDB-lite"/>
    </source>
</evidence>
<organism evidence="3 4">
    <name type="scientific">Falsarthrobacter nasiphocae</name>
    <dbReference type="NCBI Taxonomy" id="189863"/>
    <lineage>
        <taxon>Bacteria</taxon>
        <taxon>Bacillati</taxon>
        <taxon>Actinomycetota</taxon>
        <taxon>Actinomycetes</taxon>
        <taxon>Micrococcales</taxon>
        <taxon>Micrococcaceae</taxon>
        <taxon>Falsarthrobacter</taxon>
    </lineage>
</organism>
<dbReference type="Pfam" id="PF07179">
    <property type="entry name" value="SseB"/>
    <property type="match status" value="1"/>
</dbReference>
<gene>
    <name evidence="3" type="ORF">J2S35_001222</name>
</gene>
<feature type="region of interest" description="Disordered" evidence="1">
    <location>
        <begin position="1"/>
        <end position="40"/>
    </location>
</feature>
<reference evidence="3" key="1">
    <citation type="submission" date="2023-07" db="EMBL/GenBank/DDBJ databases">
        <title>Sequencing the genomes of 1000 actinobacteria strains.</title>
        <authorList>
            <person name="Klenk H.-P."/>
        </authorList>
    </citation>
    <scope>NUCLEOTIDE SEQUENCE</scope>
    <source>
        <strain evidence="3">DSM 13988</strain>
    </source>
</reference>
<feature type="domain" description="SseB protein N-terminal" evidence="2">
    <location>
        <begin position="29"/>
        <end position="141"/>
    </location>
</feature>
<feature type="region of interest" description="Disordered" evidence="1">
    <location>
        <begin position="151"/>
        <end position="183"/>
    </location>
</feature>
<accession>A0AAE4C6L3</accession>
<protein>
    <recommendedName>
        <fullName evidence="2">SseB protein N-terminal domain-containing protein</fullName>
    </recommendedName>
</protein>
<dbReference type="AlphaFoldDB" id="A0AAE4C6L3"/>
<dbReference type="InterPro" id="IPR009839">
    <property type="entry name" value="SseB_N"/>
</dbReference>
<dbReference type="EMBL" id="JAVDUI010000001">
    <property type="protein sequence ID" value="MDR6892282.1"/>
    <property type="molecule type" value="Genomic_DNA"/>
</dbReference>
<dbReference type="RefSeq" id="WP_309851035.1">
    <property type="nucleotide sequence ID" value="NZ_BAAAIU010000003.1"/>
</dbReference>